<proteinExistence type="predicted"/>
<gene>
    <name evidence="2" type="ORF">PCAMFM013_S028g000097</name>
</gene>
<name>A0A0G4PQ78_PENC3</name>
<dbReference type="Proteomes" id="UP000053732">
    <property type="component" value="Unassembled WGS sequence"/>
</dbReference>
<evidence type="ECO:0000313" key="2">
    <source>
        <dbReference type="EMBL" id="CRL28544.1"/>
    </source>
</evidence>
<accession>A0A0G4PQ78</accession>
<feature type="coiled-coil region" evidence="1">
    <location>
        <begin position="48"/>
        <end position="131"/>
    </location>
</feature>
<reference evidence="2 3" key="1">
    <citation type="journal article" date="2014" name="Nat. Commun.">
        <title>Multiple recent horizontal transfers of a large genomic region in cheese making fungi.</title>
        <authorList>
            <person name="Cheeseman K."/>
            <person name="Ropars J."/>
            <person name="Renault P."/>
            <person name="Dupont J."/>
            <person name="Gouzy J."/>
            <person name="Branca A."/>
            <person name="Abraham A.L."/>
            <person name="Ceppi M."/>
            <person name="Conseiller E."/>
            <person name="Debuchy R."/>
            <person name="Malagnac F."/>
            <person name="Goarin A."/>
            <person name="Silar P."/>
            <person name="Lacoste S."/>
            <person name="Sallet E."/>
            <person name="Bensimon A."/>
            <person name="Giraud T."/>
            <person name="Brygoo Y."/>
        </authorList>
    </citation>
    <scope>NUCLEOTIDE SEQUENCE [LARGE SCALE GENOMIC DNA]</scope>
    <source>
        <strain evidence="3">FM 013</strain>
    </source>
</reference>
<protein>
    <submittedName>
        <fullName evidence="2">Str. FM013</fullName>
    </submittedName>
</protein>
<organism evidence="2 3">
    <name type="scientific">Penicillium camemberti (strain FM 013)</name>
    <dbReference type="NCBI Taxonomy" id="1429867"/>
    <lineage>
        <taxon>Eukaryota</taxon>
        <taxon>Fungi</taxon>
        <taxon>Dikarya</taxon>
        <taxon>Ascomycota</taxon>
        <taxon>Pezizomycotina</taxon>
        <taxon>Eurotiomycetes</taxon>
        <taxon>Eurotiomycetidae</taxon>
        <taxon>Eurotiales</taxon>
        <taxon>Aspergillaceae</taxon>
        <taxon>Penicillium</taxon>
    </lineage>
</organism>
<dbReference type="EMBL" id="HG793161">
    <property type="protein sequence ID" value="CRL28544.1"/>
    <property type="molecule type" value="Genomic_DNA"/>
</dbReference>
<keyword evidence="3" id="KW-1185">Reference proteome</keyword>
<evidence type="ECO:0000313" key="3">
    <source>
        <dbReference type="Proteomes" id="UP000053732"/>
    </source>
</evidence>
<evidence type="ECO:0000256" key="1">
    <source>
        <dbReference type="SAM" id="Coils"/>
    </source>
</evidence>
<keyword evidence="1" id="KW-0175">Coiled coil</keyword>
<sequence length="520" mass="58801">MSTEAKVPHAANHDVTAPPITSETLESTVKQICIFATSSEMKIASTIILEMQNQRQQIKTKQDELSEVLKKLEDQEENQTIAMDQWFIGMQTQKSKFKAAEAQIQSLRESIAKKDNNLAESAQKIKNFAEETKKVQLEHLSEKTKVNQLSEDITSLQKKLKERNGIIDNLQTAELGTSKSLSSEKKKNGELEKELILMKSIAQDSQIRLQKLEGYGFRGHQMDEDSMIDGFSSLWNYATDQLYHIMMQNIDNGVLSNKTSLGCLRKGDISIRGVPMPLSNSPAAKGMRLAVILAILSKEIDQHIFQPNYLVPEDAQLRSIMSHLAETDGDKEFFCRSMLLSIDQQSQQETLQRRIQTVVHKLSTCVRDLLSDAQYKEFRESVANTVQKAIDIWLPIQRAQQKYESDFDPVDWNDNEWAIFNLPGEKTEKNTTAHGMASDTVLTIFPRISQVKDDRRYPLTFVTQLTKSHPLCIQAEQEINKKPNSPTIGRISLNGTRRKSIVANGHPNENGLLEKKANGA</sequence>
<dbReference type="AlphaFoldDB" id="A0A0G4PQ78"/>